<accession>A0A7D0GH16</accession>
<dbReference type="SUPFAM" id="SSF47413">
    <property type="entry name" value="lambda repressor-like DNA-binding domains"/>
    <property type="match status" value="1"/>
</dbReference>
<organism evidence="1 2">
    <name type="scientific">Brevibacterium phage AGM1</name>
    <dbReference type="NCBI Taxonomy" id="2591411"/>
    <lineage>
        <taxon>Viruses</taxon>
        <taxon>Duplodnaviria</taxon>
        <taxon>Heunggongvirae</taxon>
        <taxon>Uroviricota</taxon>
        <taxon>Caudoviricetes</taxon>
        <taxon>Agmunavirus</taxon>
        <taxon>Agmunavirus AGM1</taxon>
    </lineage>
</organism>
<proteinExistence type="predicted"/>
<protein>
    <submittedName>
        <fullName evidence="1">DNA-binding protein</fullName>
    </submittedName>
</protein>
<dbReference type="GO" id="GO:0003677">
    <property type="term" value="F:DNA binding"/>
    <property type="evidence" value="ECO:0007669"/>
    <property type="project" value="UniProtKB-KW"/>
</dbReference>
<dbReference type="EMBL" id="MN023176">
    <property type="protein sequence ID" value="QDH85631.1"/>
    <property type="molecule type" value="Genomic_DNA"/>
</dbReference>
<sequence>MLTPTCDCKRARHTHGDNVMYVHHKCRCDICRTARTGMERERRRAKLYGRSYLTDAEPARQHLRSLMAQGMGWKRIAKAAGLSPSSVFPILWAQDTKNMKRPMRKQISKAMEAKLLTVTVDMAEGSVVDNLGSVRRLQALAAVGWSQSRLAQMLGMLPGNFGKIIHGERGGIRVSTAKQIEEIFNECWDKAPVAATRFEQAGITRAKREALAKGWVTAAAWDDIDDPNEDQKSDLVDVSIDHRSLPALDKIDRLELLIRDGYGDNNDTYVRAGWSSRESGWKVLQRMDRLDLVDRLQRNDNVRQVAS</sequence>
<keyword evidence="2" id="KW-1185">Reference proteome</keyword>
<evidence type="ECO:0000313" key="2">
    <source>
        <dbReference type="Proteomes" id="UP000502146"/>
    </source>
</evidence>
<name>A0A7D0GH16_9CAUD</name>
<gene>
    <name evidence="1" type="ORF">AGM1_0041</name>
</gene>
<reference evidence="1 2" key="1">
    <citation type="submission" date="2019-06" db="EMBL/GenBank/DDBJ databases">
        <title>DNA tandem repeats contribute to Brevibacterium aurantiacum phages genetic diversity.</title>
        <authorList>
            <person name="de Melo A.G."/>
            <person name="Rousseau G.M."/>
            <person name="Tremblay D.M."/>
            <person name="Labrie S.J."/>
            <person name="Moineau S."/>
        </authorList>
    </citation>
    <scope>NUCLEOTIDE SEQUENCE [LARGE SCALE GENOMIC DNA]</scope>
</reference>
<dbReference type="InterPro" id="IPR010982">
    <property type="entry name" value="Lambda_DNA-bd_dom_sf"/>
</dbReference>
<dbReference type="Proteomes" id="UP000502146">
    <property type="component" value="Segment"/>
</dbReference>
<keyword evidence="1" id="KW-0238">DNA-binding</keyword>
<evidence type="ECO:0000313" key="1">
    <source>
        <dbReference type="EMBL" id="QDH85631.1"/>
    </source>
</evidence>